<evidence type="ECO:0000256" key="2">
    <source>
        <dbReference type="ARBA" id="ARBA00023242"/>
    </source>
</evidence>
<dbReference type="Pfam" id="PF03467">
    <property type="entry name" value="Smg4_UPF3"/>
    <property type="match status" value="1"/>
</dbReference>
<dbReference type="Proteomes" id="UP000054560">
    <property type="component" value="Unassembled WGS sequence"/>
</dbReference>
<sequence>MSTAHLADGDGNPIMPVVEFAPNQSNGLLQSKTKRSAGNPNASKGKSRKADYRANTLETDKDYLAFLEVLSAEREEIYNANLHTESDKPKVDSKEVVATPLLDFIKTIKSSRKGGSGTGSSDKRSNRRSEKTGTSSTSQSSSSTTKKRRERDPEKREDQKVYKVKRSTRPSGDGEKRASNKKSAFGGDLTAETSKGDTAVRGSTSSPVKKKERKRRSDRATGETEASAGDGPGNGKERHTSSSTSSSSKRRSNRDPASTGGSSRGAATSATAPGGATDSTTKKTSKPPSAASAESRAKSSKSGSGSGSRSRRGGGGSANKTSSNPPA</sequence>
<name>A0A0L0GFD7_9EUKA</name>
<organism evidence="5 6">
    <name type="scientific">Sphaeroforma arctica JP610</name>
    <dbReference type="NCBI Taxonomy" id="667725"/>
    <lineage>
        <taxon>Eukaryota</taxon>
        <taxon>Ichthyosporea</taxon>
        <taxon>Ichthyophonida</taxon>
        <taxon>Sphaeroforma</taxon>
    </lineage>
</organism>
<keyword evidence="2" id="KW-0539">Nucleus</keyword>
<feature type="compositionally biased region" description="Polar residues" evidence="3">
    <location>
        <begin position="22"/>
        <end position="44"/>
    </location>
</feature>
<comment type="subcellular location">
    <subcellularLocation>
        <location evidence="1">Nucleus</location>
    </subcellularLocation>
</comment>
<proteinExistence type="predicted"/>
<feature type="compositionally biased region" description="Basic and acidic residues" evidence="3">
    <location>
        <begin position="150"/>
        <end position="161"/>
    </location>
</feature>
<feature type="region of interest" description="Disordered" evidence="3">
    <location>
        <begin position="106"/>
        <end position="327"/>
    </location>
</feature>
<evidence type="ECO:0000256" key="1">
    <source>
        <dbReference type="ARBA" id="ARBA00004123"/>
    </source>
</evidence>
<gene>
    <name evidence="5" type="ORF">SARC_00038</name>
</gene>
<dbReference type="InterPro" id="IPR005120">
    <property type="entry name" value="UPF3_dom"/>
</dbReference>
<dbReference type="PANTHER" id="PTHR13112:SF0">
    <property type="entry name" value="FI21285P1"/>
    <property type="match status" value="1"/>
</dbReference>
<dbReference type="EMBL" id="KQ241598">
    <property type="protein sequence ID" value="KNC87780.1"/>
    <property type="molecule type" value="Genomic_DNA"/>
</dbReference>
<feature type="compositionally biased region" description="Basic residues" evidence="3">
    <location>
        <begin position="208"/>
        <end position="217"/>
    </location>
</feature>
<dbReference type="AlphaFoldDB" id="A0A0L0GFD7"/>
<dbReference type="GO" id="GO:0045727">
    <property type="term" value="P:positive regulation of translation"/>
    <property type="evidence" value="ECO:0007669"/>
    <property type="project" value="TreeGrafter"/>
</dbReference>
<dbReference type="RefSeq" id="XP_014161682.1">
    <property type="nucleotide sequence ID" value="XM_014306207.1"/>
</dbReference>
<feature type="domain" description="UPF3" evidence="4">
    <location>
        <begin position="5"/>
        <end position="108"/>
    </location>
</feature>
<dbReference type="OrthoDB" id="18087at2759"/>
<evidence type="ECO:0000313" key="5">
    <source>
        <dbReference type="EMBL" id="KNC87780.1"/>
    </source>
</evidence>
<protein>
    <recommendedName>
        <fullName evidence="4">UPF3 domain-containing protein</fullName>
    </recommendedName>
</protein>
<feature type="compositionally biased region" description="Low complexity" evidence="3">
    <location>
        <begin position="132"/>
        <end position="144"/>
    </location>
</feature>
<dbReference type="GO" id="GO:0003729">
    <property type="term" value="F:mRNA binding"/>
    <property type="evidence" value="ECO:0007669"/>
    <property type="project" value="TreeGrafter"/>
</dbReference>
<evidence type="ECO:0000313" key="6">
    <source>
        <dbReference type="Proteomes" id="UP000054560"/>
    </source>
</evidence>
<keyword evidence="6" id="KW-1185">Reference proteome</keyword>
<dbReference type="GO" id="GO:0005737">
    <property type="term" value="C:cytoplasm"/>
    <property type="evidence" value="ECO:0007669"/>
    <property type="project" value="TreeGrafter"/>
</dbReference>
<accession>A0A0L0GFD7</accession>
<dbReference type="GO" id="GO:0005730">
    <property type="term" value="C:nucleolus"/>
    <property type="evidence" value="ECO:0007669"/>
    <property type="project" value="TreeGrafter"/>
</dbReference>
<dbReference type="GeneID" id="25900542"/>
<evidence type="ECO:0000256" key="3">
    <source>
        <dbReference type="SAM" id="MobiDB-lite"/>
    </source>
</evidence>
<feature type="compositionally biased region" description="Basic and acidic residues" evidence="3">
    <location>
        <begin position="121"/>
        <end position="131"/>
    </location>
</feature>
<feature type="region of interest" description="Disordered" evidence="3">
    <location>
        <begin position="1"/>
        <end position="55"/>
    </location>
</feature>
<feature type="compositionally biased region" description="Low complexity" evidence="3">
    <location>
        <begin position="257"/>
        <end position="279"/>
    </location>
</feature>
<evidence type="ECO:0000259" key="4">
    <source>
        <dbReference type="Pfam" id="PF03467"/>
    </source>
</evidence>
<dbReference type="GO" id="GO:0000184">
    <property type="term" value="P:nuclear-transcribed mRNA catabolic process, nonsense-mediated decay"/>
    <property type="evidence" value="ECO:0007669"/>
    <property type="project" value="InterPro"/>
</dbReference>
<dbReference type="InterPro" id="IPR039722">
    <property type="entry name" value="Upf3"/>
</dbReference>
<dbReference type="PANTHER" id="PTHR13112">
    <property type="entry name" value="UPF3 REGULATOR OF NONSENSE TRANSCRIPTS-LIKE PROTEIN"/>
    <property type="match status" value="1"/>
</dbReference>
<reference evidence="5 6" key="1">
    <citation type="submission" date="2011-02" db="EMBL/GenBank/DDBJ databases">
        <title>The Genome Sequence of Sphaeroforma arctica JP610.</title>
        <authorList>
            <consortium name="The Broad Institute Genome Sequencing Platform"/>
            <person name="Russ C."/>
            <person name="Cuomo C."/>
            <person name="Young S.K."/>
            <person name="Zeng Q."/>
            <person name="Gargeya S."/>
            <person name="Alvarado L."/>
            <person name="Berlin A."/>
            <person name="Chapman S.B."/>
            <person name="Chen Z."/>
            <person name="Freedman E."/>
            <person name="Gellesch M."/>
            <person name="Goldberg J."/>
            <person name="Griggs A."/>
            <person name="Gujja S."/>
            <person name="Heilman E."/>
            <person name="Heiman D."/>
            <person name="Howarth C."/>
            <person name="Mehta T."/>
            <person name="Neiman D."/>
            <person name="Pearson M."/>
            <person name="Roberts A."/>
            <person name="Saif S."/>
            <person name="Shea T."/>
            <person name="Shenoy N."/>
            <person name="Sisk P."/>
            <person name="Stolte C."/>
            <person name="Sykes S."/>
            <person name="White J."/>
            <person name="Yandava C."/>
            <person name="Burger G."/>
            <person name="Gray M.W."/>
            <person name="Holland P.W.H."/>
            <person name="King N."/>
            <person name="Lang F.B.F."/>
            <person name="Roger A.J."/>
            <person name="Ruiz-Trillo I."/>
            <person name="Haas B."/>
            <person name="Nusbaum C."/>
            <person name="Birren B."/>
        </authorList>
    </citation>
    <scope>NUCLEOTIDE SEQUENCE [LARGE SCALE GENOMIC DNA]</scope>
    <source>
        <strain evidence="5 6">JP610</strain>
    </source>
</reference>